<dbReference type="SUPFAM" id="SSF55816">
    <property type="entry name" value="5'-nucleotidase (syn. UDP-sugar hydrolase), C-terminal domain"/>
    <property type="match status" value="1"/>
</dbReference>
<dbReference type="Gene3D" id="3.90.780.10">
    <property type="entry name" value="5'-Nucleotidase, C-terminal domain"/>
    <property type="match status" value="1"/>
</dbReference>
<dbReference type="InterPro" id="IPR036907">
    <property type="entry name" value="5'-Nucleotdase_C_sf"/>
</dbReference>
<evidence type="ECO:0000256" key="1">
    <source>
        <dbReference type="ARBA" id="ARBA00022729"/>
    </source>
</evidence>
<feature type="signal peptide" evidence="2">
    <location>
        <begin position="1"/>
        <end position="27"/>
    </location>
</feature>
<feature type="domain" description="5'-Nucleotidase C-terminal" evidence="4">
    <location>
        <begin position="311"/>
        <end position="466"/>
    </location>
</feature>
<feature type="domain" description="Calcineurin-like phosphoesterase" evidence="3">
    <location>
        <begin position="33"/>
        <end position="234"/>
    </location>
</feature>
<evidence type="ECO:0000313" key="5">
    <source>
        <dbReference type="EMBL" id="USG62839.1"/>
    </source>
</evidence>
<evidence type="ECO:0000259" key="4">
    <source>
        <dbReference type="Pfam" id="PF02872"/>
    </source>
</evidence>
<feature type="chain" id="PRO_5044953135" evidence="2">
    <location>
        <begin position="28"/>
        <end position="505"/>
    </location>
</feature>
<keyword evidence="2" id="KW-0378">Hydrolase</keyword>
<keyword evidence="6" id="KW-1185">Reference proteome</keyword>
<protein>
    <submittedName>
        <fullName evidence="5">Bifunctional metallophosphatase/5'-nucleotidase</fullName>
    </submittedName>
</protein>
<sequence>MKLQAISLKFMAALAAAMMLMTALATAEPTRLTFLHTNDMDQISGVKGNGGFAELSALLMAERKRSPNSITTFGGDLISPSILSGLTKGTQMIELMNAVNTDVAVLGNHEFDFGPDVIAARVSESNFPWLGTNVFDATGKIAVGAEGYLIMEIAGFKVGFFGITTPETKFLASPGEEIKFGDIFETAERSVKSLKEQGAEIIVALTHMDFEEDLRLARSVKGIHLILAGHDHIPATMVVGRTTIMQSGSQGIYLGVVDLDVEWVEKRGKKRLVVQPSWRMIPTKGADRDPKIGAVVARYEAELDKELGVEIGTTTVALDTRRGTVRSTESNFANLIADAMKDEVNADIGFTNGGGIRGDKIYDAGTILTRKDILTELPFGNVTVKVELSGDDVKKVVETGVSKVEDVAGRFGHYSGLTFGYDKALPVGSRVYDIKVNGEPLDPAKIYTLATNDYVANGGDGYAVLKGKTQLIDKAGGTLMATTVIDYIAERGEISPTAGGRINAK</sequence>
<dbReference type="EMBL" id="CP098747">
    <property type="protein sequence ID" value="USG62839.1"/>
    <property type="molecule type" value="Genomic_DNA"/>
</dbReference>
<dbReference type="RefSeq" id="WP_251937038.1">
    <property type="nucleotide sequence ID" value="NZ_CP098747.1"/>
</dbReference>
<dbReference type="InterPro" id="IPR006179">
    <property type="entry name" value="5_nucleotidase/apyrase"/>
</dbReference>
<dbReference type="SUPFAM" id="SSF56300">
    <property type="entry name" value="Metallo-dependent phosphatases"/>
    <property type="match status" value="1"/>
</dbReference>
<dbReference type="PANTHER" id="PTHR11575">
    <property type="entry name" value="5'-NUCLEOTIDASE-RELATED"/>
    <property type="match status" value="1"/>
</dbReference>
<keyword evidence="1 2" id="KW-0732">Signal</keyword>
<dbReference type="PANTHER" id="PTHR11575:SF48">
    <property type="entry name" value="5'-NUCLEOTIDASE"/>
    <property type="match status" value="1"/>
</dbReference>
<dbReference type="PRINTS" id="PR01607">
    <property type="entry name" value="APYRASEFAMLY"/>
</dbReference>
<dbReference type="InterPro" id="IPR004843">
    <property type="entry name" value="Calcineurin-like_PHP"/>
</dbReference>
<dbReference type="InterPro" id="IPR029052">
    <property type="entry name" value="Metallo-depent_PP-like"/>
</dbReference>
<evidence type="ECO:0000256" key="2">
    <source>
        <dbReference type="RuleBase" id="RU362119"/>
    </source>
</evidence>
<name>A0ABY4WC68_9PROT</name>
<dbReference type="Pfam" id="PF00149">
    <property type="entry name" value="Metallophos"/>
    <property type="match status" value="1"/>
</dbReference>
<accession>A0ABY4WC68</accession>
<comment type="similarity">
    <text evidence="2">Belongs to the 5'-nucleotidase family.</text>
</comment>
<dbReference type="Proteomes" id="UP001056291">
    <property type="component" value="Chromosome"/>
</dbReference>
<evidence type="ECO:0000259" key="3">
    <source>
        <dbReference type="Pfam" id="PF00149"/>
    </source>
</evidence>
<dbReference type="Gene3D" id="3.60.21.10">
    <property type="match status" value="1"/>
</dbReference>
<evidence type="ECO:0000313" key="6">
    <source>
        <dbReference type="Proteomes" id="UP001056291"/>
    </source>
</evidence>
<dbReference type="Pfam" id="PF02872">
    <property type="entry name" value="5_nucleotid_C"/>
    <property type="match status" value="1"/>
</dbReference>
<dbReference type="InterPro" id="IPR008334">
    <property type="entry name" value="5'-Nucleotdase_C"/>
</dbReference>
<reference evidence="5" key="1">
    <citation type="submission" date="2022-06" db="EMBL/GenBank/DDBJ databases">
        <title>Sneathiella actinostolidae sp. nov., isolated from a sea anemonein the Western Pacific Ocean.</title>
        <authorList>
            <person name="Wei M.J."/>
        </authorList>
    </citation>
    <scope>NUCLEOTIDE SEQUENCE</scope>
    <source>
        <strain evidence="5">PHK-P5</strain>
    </source>
</reference>
<proteinExistence type="inferred from homology"/>
<gene>
    <name evidence="5" type="ORF">NBZ79_07600</name>
</gene>
<organism evidence="5 6">
    <name type="scientific">Sneathiella marina</name>
    <dbReference type="NCBI Taxonomy" id="2950108"/>
    <lineage>
        <taxon>Bacteria</taxon>
        <taxon>Pseudomonadati</taxon>
        <taxon>Pseudomonadota</taxon>
        <taxon>Alphaproteobacteria</taxon>
        <taxon>Sneathiellales</taxon>
        <taxon>Sneathiellaceae</taxon>
        <taxon>Sneathiella</taxon>
    </lineage>
</organism>
<keyword evidence="2" id="KW-0547">Nucleotide-binding</keyword>